<dbReference type="AlphaFoldDB" id="A0A1S8DCF1"/>
<evidence type="ECO:0000313" key="1">
    <source>
        <dbReference type="EMBL" id="ONM43115.1"/>
    </source>
</evidence>
<evidence type="ECO:0000313" key="2">
    <source>
        <dbReference type="Proteomes" id="UP000242847"/>
    </source>
</evidence>
<dbReference type="Proteomes" id="UP000242847">
    <property type="component" value="Unassembled WGS sequence"/>
</dbReference>
<dbReference type="STRING" id="254161.SAMN05216256_10172"/>
<protein>
    <submittedName>
        <fullName evidence="1">Uncharacterized protein</fullName>
    </submittedName>
</protein>
<dbReference type="EMBL" id="MUBC01000035">
    <property type="protein sequence ID" value="ONM43115.1"/>
    <property type="molecule type" value="Genomic_DNA"/>
</dbReference>
<organism evidence="1 2">
    <name type="scientific">Halopseudomonas pachastrellae</name>
    <dbReference type="NCBI Taxonomy" id="254161"/>
    <lineage>
        <taxon>Bacteria</taxon>
        <taxon>Pseudomonadati</taxon>
        <taxon>Pseudomonadota</taxon>
        <taxon>Gammaproteobacteria</taxon>
        <taxon>Pseudomonadales</taxon>
        <taxon>Pseudomonadaceae</taxon>
        <taxon>Halopseudomonas</taxon>
    </lineage>
</organism>
<name>A0A1S8DCF1_9GAMM</name>
<comment type="caution">
    <text evidence="1">The sequence shown here is derived from an EMBL/GenBank/DDBJ whole genome shotgun (WGS) entry which is preliminary data.</text>
</comment>
<reference evidence="1 2" key="1">
    <citation type="submission" date="2017-01" db="EMBL/GenBank/DDBJ databases">
        <title>Draft genome sequence of Pseudomonas pachastrellae type strain CCUG 46540T from a deep sea.</title>
        <authorList>
            <person name="Gomila M."/>
            <person name="Mulet M."/>
            <person name="Lalucat J."/>
            <person name="Garcia-Valdes E."/>
        </authorList>
    </citation>
    <scope>NUCLEOTIDE SEQUENCE [LARGE SCALE GENOMIC DNA]</scope>
    <source>
        <strain evidence="1 2">CCUG 46540</strain>
    </source>
</reference>
<accession>A0A1S8DCF1</accession>
<sequence>MEGFIVACMATAAAAIFAHTVTTRTIEPEDWAEAEELCAQNDGVRNIRLGNGPPEIRCTNGAQFVIKEQPHE</sequence>
<gene>
    <name evidence="1" type="ORF">BXT89_14265</name>
</gene>
<proteinExistence type="predicted"/>
<keyword evidence="2" id="KW-1185">Reference proteome</keyword>